<dbReference type="InterPro" id="IPR024084">
    <property type="entry name" value="IsoPropMal-DH-like_dom"/>
</dbReference>
<evidence type="ECO:0000313" key="4">
    <source>
        <dbReference type="EMBL" id="HGQ36083.1"/>
    </source>
</evidence>
<dbReference type="EMBL" id="DTBD01000064">
    <property type="protein sequence ID" value="HGQ64964.1"/>
    <property type="molecule type" value="Genomic_DNA"/>
</dbReference>
<dbReference type="PANTHER" id="PTHR11835">
    <property type="entry name" value="DECARBOXYLATING DEHYDROGENASES-ISOCITRATE, ISOPROPYLMALATE, TARTRATE"/>
    <property type="match status" value="1"/>
</dbReference>
<dbReference type="AlphaFoldDB" id="A0A7C4JK50"/>
<dbReference type="SMART" id="SM01329">
    <property type="entry name" value="Iso_dh"/>
    <property type="match status" value="1"/>
</dbReference>
<dbReference type="SUPFAM" id="SSF53659">
    <property type="entry name" value="Isocitrate/Isopropylmalate dehydrogenase-like"/>
    <property type="match status" value="1"/>
</dbReference>
<dbReference type="GO" id="GO:0051287">
    <property type="term" value="F:NAD binding"/>
    <property type="evidence" value="ECO:0007669"/>
    <property type="project" value="InterPro"/>
</dbReference>
<dbReference type="GO" id="GO:0004449">
    <property type="term" value="F:isocitrate dehydrogenase (NAD+) activity"/>
    <property type="evidence" value="ECO:0007669"/>
    <property type="project" value="TreeGrafter"/>
</dbReference>
<gene>
    <name evidence="5" type="ORF">ENU08_06950</name>
    <name evidence="4" type="ORF">ENU41_05330</name>
</gene>
<dbReference type="PANTHER" id="PTHR11835:SF34">
    <property type="entry name" value="ISOCITRATE DEHYDROGENASE [NAD] SUBUNIT ALPHA, MITOCHONDRIAL"/>
    <property type="match status" value="1"/>
</dbReference>
<keyword evidence="2" id="KW-0560">Oxidoreductase</keyword>
<evidence type="ECO:0000256" key="1">
    <source>
        <dbReference type="ARBA" id="ARBA00007769"/>
    </source>
</evidence>
<dbReference type="EMBL" id="DTCK01000034">
    <property type="protein sequence ID" value="HGQ36083.1"/>
    <property type="molecule type" value="Genomic_DNA"/>
</dbReference>
<evidence type="ECO:0000313" key="5">
    <source>
        <dbReference type="EMBL" id="HGQ64964.1"/>
    </source>
</evidence>
<name>A0A7C4JK50_9CREN</name>
<dbReference type="GO" id="GO:0006099">
    <property type="term" value="P:tricarboxylic acid cycle"/>
    <property type="evidence" value="ECO:0007669"/>
    <property type="project" value="TreeGrafter"/>
</dbReference>
<sequence length="347" mass="38523">MAKRYKVGVIKGDGIGPEIIDATLYVLPYLGLDLEVVELQAGYEFYKRTGKVVEEEFFDKVRELDAMLKGPLYTPPHDPNFRSINILIRRELDLYANIRPFRSFQGVSQRNFNLVIFRENTEGEYIGIEGMFNDVAISLRLISKKGAERISRLAFKYAKNVGFSRVTVVHKANILKVSDGLFRSVFFDVSKEFPNVIADEIIVDTAAYVLVKNPEKLQVLVTPNLYGDILSDLVGGLMGSLGLCGSALVGDEIGVFEPIHGVALDIAGKGVANPVGAFISLKLMLEFLGQKYEDDKALKTASILEKAIYDVIDDKKVWTPDIGGNYSTSDVAKKIAEEVEEIRNINS</sequence>
<evidence type="ECO:0000256" key="2">
    <source>
        <dbReference type="ARBA" id="ARBA00023002"/>
    </source>
</evidence>
<protein>
    <submittedName>
        <fullName evidence="5">Isocitrate/isopropylmalate dehydrogenase family protein</fullName>
    </submittedName>
</protein>
<dbReference type="InterPro" id="IPR019818">
    <property type="entry name" value="IsoCit/isopropylmalate_DH_CS"/>
</dbReference>
<comment type="caution">
    <text evidence="5">The sequence shown here is derived from an EMBL/GenBank/DDBJ whole genome shotgun (WGS) entry which is preliminary data.</text>
</comment>
<dbReference type="Gene3D" id="3.40.718.10">
    <property type="entry name" value="Isopropylmalate Dehydrogenase"/>
    <property type="match status" value="1"/>
</dbReference>
<dbReference type="GO" id="GO:0000287">
    <property type="term" value="F:magnesium ion binding"/>
    <property type="evidence" value="ECO:0007669"/>
    <property type="project" value="InterPro"/>
</dbReference>
<evidence type="ECO:0000259" key="3">
    <source>
        <dbReference type="SMART" id="SM01329"/>
    </source>
</evidence>
<dbReference type="Pfam" id="PF00180">
    <property type="entry name" value="Iso_dh"/>
    <property type="match status" value="1"/>
</dbReference>
<accession>A0A7C4JK50</accession>
<proteinExistence type="inferred from homology"/>
<reference evidence="5" key="1">
    <citation type="journal article" date="2020" name="mSystems">
        <title>Genome- and Community-Level Interaction Insights into Carbon Utilization and Element Cycling Functions of Hydrothermarchaeota in Hydrothermal Sediment.</title>
        <authorList>
            <person name="Zhou Z."/>
            <person name="Liu Y."/>
            <person name="Xu W."/>
            <person name="Pan J."/>
            <person name="Luo Z.H."/>
            <person name="Li M."/>
        </authorList>
    </citation>
    <scope>NUCLEOTIDE SEQUENCE [LARGE SCALE GENOMIC DNA]</scope>
    <source>
        <strain evidence="5">SpSt-637</strain>
        <strain evidence="4">SpSt-667</strain>
    </source>
</reference>
<comment type="similarity">
    <text evidence="1">Belongs to the isocitrate and isopropylmalate dehydrogenases family.</text>
</comment>
<feature type="domain" description="Isopropylmalate dehydrogenase-like" evidence="3">
    <location>
        <begin position="6"/>
        <end position="335"/>
    </location>
</feature>
<dbReference type="PROSITE" id="PS00470">
    <property type="entry name" value="IDH_IMDH"/>
    <property type="match status" value="1"/>
</dbReference>
<dbReference type="GO" id="GO:0006102">
    <property type="term" value="P:isocitrate metabolic process"/>
    <property type="evidence" value="ECO:0007669"/>
    <property type="project" value="TreeGrafter"/>
</dbReference>
<organism evidence="5">
    <name type="scientific">Ignisphaera aggregans</name>
    <dbReference type="NCBI Taxonomy" id="334771"/>
    <lineage>
        <taxon>Archaea</taxon>
        <taxon>Thermoproteota</taxon>
        <taxon>Thermoprotei</taxon>
        <taxon>Desulfurococcales</taxon>
        <taxon>Desulfurococcaceae</taxon>
        <taxon>Ignisphaera</taxon>
    </lineage>
</organism>